<sequence>MTPPGARHIDVARLPEDVVALIDALGPGESLVVTRDGAPLAEVSRSGDGTGAPRDDAGWAPSVHDVTVVATAMKLSGSARASLSAALGGDYIVLDLHAAPTTADVLLVPPSSPQLIGQLRALFPKARVIVAEIEDDGLGVGYRGPVRRMLDAGADGYLTSTSVPRLARQLDHDVTRHRRLAAGGGTRGAIESSTSAPDLPR</sequence>
<dbReference type="EMBL" id="JAVDSG010000001">
    <property type="protein sequence ID" value="MDR6594257.1"/>
    <property type="molecule type" value="Genomic_DNA"/>
</dbReference>
<evidence type="ECO:0000313" key="3">
    <source>
        <dbReference type="Proteomes" id="UP001268819"/>
    </source>
</evidence>
<comment type="caution">
    <text evidence="2">The sequence shown here is derived from an EMBL/GenBank/DDBJ whole genome shotgun (WGS) entry which is preliminary data.</text>
</comment>
<reference evidence="2 3" key="1">
    <citation type="submission" date="2023-07" db="EMBL/GenBank/DDBJ databases">
        <title>Sequencing the genomes of 1000 actinobacteria strains.</title>
        <authorList>
            <person name="Klenk H.-P."/>
        </authorList>
    </citation>
    <scope>NUCLEOTIDE SEQUENCE [LARGE SCALE GENOMIC DNA]</scope>
    <source>
        <strain evidence="2 3">DSM 43749</strain>
    </source>
</reference>
<name>A0ABU1PUD5_9PSEU</name>
<keyword evidence="3" id="KW-1185">Reference proteome</keyword>
<evidence type="ECO:0000256" key="1">
    <source>
        <dbReference type="SAM" id="MobiDB-lite"/>
    </source>
</evidence>
<dbReference type="Proteomes" id="UP001268819">
    <property type="component" value="Unassembled WGS sequence"/>
</dbReference>
<evidence type="ECO:0008006" key="4">
    <source>
        <dbReference type="Google" id="ProtNLM"/>
    </source>
</evidence>
<evidence type="ECO:0000313" key="2">
    <source>
        <dbReference type="EMBL" id="MDR6594257.1"/>
    </source>
</evidence>
<gene>
    <name evidence="2" type="ORF">J2S66_002641</name>
</gene>
<dbReference type="RefSeq" id="WP_310307261.1">
    <property type="nucleotide sequence ID" value="NZ_BAAAXB010000001.1"/>
</dbReference>
<proteinExistence type="predicted"/>
<accession>A0ABU1PUD5</accession>
<protein>
    <recommendedName>
        <fullName evidence="4">Prevent-host-death family protein</fullName>
    </recommendedName>
</protein>
<feature type="compositionally biased region" description="Polar residues" evidence="1">
    <location>
        <begin position="191"/>
        <end position="201"/>
    </location>
</feature>
<feature type="region of interest" description="Disordered" evidence="1">
    <location>
        <begin position="181"/>
        <end position="201"/>
    </location>
</feature>
<organism evidence="2 3">
    <name type="scientific">Saccharothrix longispora</name>
    <dbReference type="NCBI Taxonomy" id="33920"/>
    <lineage>
        <taxon>Bacteria</taxon>
        <taxon>Bacillati</taxon>
        <taxon>Actinomycetota</taxon>
        <taxon>Actinomycetes</taxon>
        <taxon>Pseudonocardiales</taxon>
        <taxon>Pseudonocardiaceae</taxon>
        <taxon>Saccharothrix</taxon>
    </lineage>
</organism>